<proteinExistence type="predicted"/>
<feature type="domain" description="DUF5301" evidence="2">
    <location>
        <begin position="27"/>
        <end position="118"/>
    </location>
</feature>
<organism evidence="3 4">
    <name type="scientific">Candidatus Scybalocola faecigallinarum</name>
    <dbReference type="NCBI Taxonomy" id="2840941"/>
    <lineage>
        <taxon>Bacteria</taxon>
        <taxon>Bacillati</taxon>
        <taxon>Bacillota</taxon>
        <taxon>Clostridia</taxon>
        <taxon>Lachnospirales</taxon>
        <taxon>Lachnospiraceae</taxon>
        <taxon>Lachnospiraceae incertae sedis</taxon>
        <taxon>Candidatus Scybalocola (ex Gilroy et al. 2021)</taxon>
    </lineage>
</organism>
<dbReference type="InterPro" id="IPR033782">
    <property type="entry name" value="DUF5301"/>
</dbReference>
<dbReference type="PROSITE" id="PS51257">
    <property type="entry name" value="PROKAR_LIPOPROTEIN"/>
    <property type="match status" value="1"/>
</dbReference>
<comment type="caution">
    <text evidence="3">The sequence shown here is derived from an EMBL/GenBank/DDBJ whole genome shotgun (WGS) entry which is preliminary data.</text>
</comment>
<dbReference type="Pfam" id="PF17225">
    <property type="entry name" value="DUF5301"/>
    <property type="match status" value="1"/>
</dbReference>
<dbReference type="AlphaFoldDB" id="A0A9D1JPF7"/>
<protein>
    <submittedName>
        <fullName evidence="3">DUF5301 domain-containing protein</fullName>
    </submittedName>
</protein>
<keyword evidence="1" id="KW-0732">Signal</keyword>
<evidence type="ECO:0000313" key="3">
    <source>
        <dbReference type="EMBL" id="HIS46081.1"/>
    </source>
</evidence>
<dbReference type="Gene3D" id="2.60.40.4250">
    <property type="match status" value="1"/>
</dbReference>
<sequence length="141" mass="15508">MKKYMLFLVAMMMSILLSACMSTEKSDPIVLPEEENVISISLSDNNATATCTDREQIGEILSILMDMESTSKLSVNDSPGVDDYIKIELSCADDTVKTLFFYEESGTAYVEQPYQGIYIPAPALNTIITDLLSNAEVLSQA</sequence>
<evidence type="ECO:0000256" key="1">
    <source>
        <dbReference type="SAM" id="SignalP"/>
    </source>
</evidence>
<evidence type="ECO:0000313" key="4">
    <source>
        <dbReference type="Proteomes" id="UP000823927"/>
    </source>
</evidence>
<dbReference type="EMBL" id="DVIT01000003">
    <property type="protein sequence ID" value="HIS46081.1"/>
    <property type="molecule type" value="Genomic_DNA"/>
</dbReference>
<feature type="signal peptide" evidence="1">
    <location>
        <begin position="1"/>
        <end position="19"/>
    </location>
</feature>
<reference evidence="3" key="2">
    <citation type="journal article" date="2021" name="PeerJ">
        <title>Extensive microbial diversity within the chicken gut microbiome revealed by metagenomics and culture.</title>
        <authorList>
            <person name="Gilroy R."/>
            <person name="Ravi A."/>
            <person name="Getino M."/>
            <person name="Pursley I."/>
            <person name="Horton D.L."/>
            <person name="Alikhan N.F."/>
            <person name="Baker D."/>
            <person name="Gharbi K."/>
            <person name="Hall N."/>
            <person name="Watson M."/>
            <person name="Adriaenssens E.M."/>
            <person name="Foster-Nyarko E."/>
            <person name="Jarju S."/>
            <person name="Secka A."/>
            <person name="Antonio M."/>
            <person name="Oren A."/>
            <person name="Chaudhuri R.R."/>
            <person name="La Ragione R."/>
            <person name="Hildebrand F."/>
            <person name="Pallen M.J."/>
        </authorList>
    </citation>
    <scope>NUCLEOTIDE SEQUENCE</scope>
    <source>
        <strain evidence="3">CHK178-757</strain>
    </source>
</reference>
<dbReference type="Proteomes" id="UP000823927">
    <property type="component" value="Unassembled WGS sequence"/>
</dbReference>
<evidence type="ECO:0000259" key="2">
    <source>
        <dbReference type="Pfam" id="PF17225"/>
    </source>
</evidence>
<name>A0A9D1JPF7_9FIRM</name>
<accession>A0A9D1JPF7</accession>
<feature type="chain" id="PRO_5039359666" evidence="1">
    <location>
        <begin position="20"/>
        <end position="141"/>
    </location>
</feature>
<gene>
    <name evidence="3" type="ORF">IAB46_00730</name>
</gene>
<reference evidence="3" key="1">
    <citation type="submission" date="2020-10" db="EMBL/GenBank/DDBJ databases">
        <authorList>
            <person name="Gilroy R."/>
        </authorList>
    </citation>
    <scope>NUCLEOTIDE SEQUENCE</scope>
    <source>
        <strain evidence="3">CHK178-757</strain>
    </source>
</reference>